<evidence type="ECO:0000256" key="1">
    <source>
        <dbReference type="SAM" id="SignalP"/>
    </source>
</evidence>
<accession>A0A7X1E5U1</accession>
<organism evidence="2 3">
    <name type="scientific">Puniceicoccus vermicola</name>
    <dbReference type="NCBI Taxonomy" id="388746"/>
    <lineage>
        <taxon>Bacteria</taxon>
        <taxon>Pseudomonadati</taxon>
        <taxon>Verrucomicrobiota</taxon>
        <taxon>Opitutia</taxon>
        <taxon>Puniceicoccales</taxon>
        <taxon>Puniceicoccaceae</taxon>
        <taxon>Puniceicoccus</taxon>
    </lineage>
</organism>
<reference evidence="2 3" key="1">
    <citation type="submission" date="2020-07" db="EMBL/GenBank/DDBJ databases">
        <authorList>
            <person name="Feng X."/>
        </authorList>
    </citation>
    <scope>NUCLEOTIDE SEQUENCE [LARGE SCALE GENOMIC DNA]</scope>
    <source>
        <strain evidence="2 3">JCM14086</strain>
    </source>
</reference>
<comment type="caution">
    <text evidence="2">The sequence shown here is derived from an EMBL/GenBank/DDBJ whole genome shotgun (WGS) entry which is preliminary data.</text>
</comment>
<proteinExistence type="predicted"/>
<evidence type="ECO:0008006" key="4">
    <source>
        <dbReference type="Google" id="ProtNLM"/>
    </source>
</evidence>
<dbReference type="AlphaFoldDB" id="A0A7X1E5U1"/>
<dbReference type="EMBL" id="JACHVA010000080">
    <property type="protein sequence ID" value="MBC2601957.1"/>
    <property type="molecule type" value="Genomic_DNA"/>
</dbReference>
<dbReference type="PROSITE" id="PS51257">
    <property type="entry name" value="PROKAR_LIPOPROTEIN"/>
    <property type="match status" value="1"/>
</dbReference>
<keyword evidence="3" id="KW-1185">Reference proteome</keyword>
<sequence>MKITKTRITLALSSSLMLLLGAGCSPSGGVDGDGSEQVLRAFPESADVAMYFDQGAISQSSFSEAVQDMKENFPDSPQAEQAEEFSEEFSEITGLEDDDVTDFALAISGLENVQTDPSLLKLSGAIYATKPVTTDQVVAAAELIAEKNGETLELTISVGEGADFIEFPKDPSSPEMYAAVVTGESSTLVFFGDRASVEASLARKSGSVPESLKAPSQGLVEGQQGWISIIIPESFRAQIAGMSAQGEQMIRGLSKINSLQSVGVGMKAGESLDIALGLNLGSEEDAAAIQAIINNQVISFAKMMLGAGTPEPLPLLDSLAASHAGDRAVLSINVTLKDIQLLQEQLVNMIPTGNTGVTPSAVQ</sequence>
<protein>
    <recommendedName>
        <fullName evidence="4">DUF3352 domain-containing protein</fullName>
    </recommendedName>
</protein>
<evidence type="ECO:0000313" key="2">
    <source>
        <dbReference type="EMBL" id="MBC2601957.1"/>
    </source>
</evidence>
<evidence type="ECO:0000313" key="3">
    <source>
        <dbReference type="Proteomes" id="UP000525652"/>
    </source>
</evidence>
<dbReference type="Proteomes" id="UP000525652">
    <property type="component" value="Unassembled WGS sequence"/>
</dbReference>
<name>A0A7X1E5U1_9BACT</name>
<feature type="signal peptide" evidence="1">
    <location>
        <begin position="1"/>
        <end position="27"/>
    </location>
</feature>
<dbReference type="RefSeq" id="WP_185692656.1">
    <property type="nucleotide sequence ID" value="NZ_JACHVA010000080.1"/>
</dbReference>
<feature type="chain" id="PRO_5030546465" description="DUF3352 domain-containing protein" evidence="1">
    <location>
        <begin position="28"/>
        <end position="363"/>
    </location>
</feature>
<keyword evidence="1" id="KW-0732">Signal</keyword>
<gene>
    <name evidence="2" type="ORF">H5P30_09205</name>
</gene>